<accession>A0A0P7YY95</accession>
<dbReference type="GO" id="GO:0005524">
    <property type="term" value="F:ATP binding"/>
    <property type="evidence" value="ECO:0007669"/>
    <property type="project" value="UniProtKB-KW"/>
</dbReference>
<dbReference type="EMBL" id="LJZR01000007">
    <property type="protein sequence ID" value="KPQ36245.1"/>
    <property type="molecule type" value="Genomic_DNA"/>
</dbReference>
<keyword evidence="4 10" id="KW-0067">ATP-binding</keyword>
<dbReference type="InterPro" id="IPR003439">
    <property type="entry name" value="ABC_transporter-like_ATP-bd"/>
</dbReference>
<feature type="transmembrane region" description="Helical" evidence="7">
    <location>
        <begin position="186"/>
        <end position="208"/>
    </location>
</feature>
<protein>
    <submittedName>
        <fullName evidence="10">ATP-binding cassette, subfamily B, bacterial MsbA</fullName>
        <ecNumber evidence="10">3.6.3.-</ecNumber>
    </submittedName>
</protein>
<evidence type="ECO:0000256" key="7">
    <source>
        <dbReference type="SAM" id="Phobius"/>
    </source>
</evidence>
<dbReference type="SUPFAM" id="SSF52540">
    <property type="entry name" value="P-loop containing nucleoside triphosphate hydrolases"/>
    <property type="match status" value="1"/>
</dbReference>
<evidence type="ECO:0000256" key="4">
    <source>
        <dbReference type="ARBA" id="ARBA00022840"/>
    </source>
</evidence>
<dbReference type="GO" id="GO:0034040">
    <property type="term" value="F:ATPase-coupled lipid transmembrane transporter activity"/>
    <property type="evidence" value="ECO:0007669"/>
    <property type="project" value="TreeGrafter"/>
</dbReference>
<dbReference type="PATRIC" id="fig|1666911.3.peg.4968"/>
<dbReference type="AlphaFoldDB" id="A0A0P7YY95"/>
<dbReference type="GO" id="GO:0005886">
    <property type="term" value="C:plasma membrane"/>
    <property type="evidence" value="ECO:0007669"/>
    <property type="project" value="UniProtKB-SubCell"/>
</dbReference>
<dbReference type="STRING" id="1666911.HLUCCA11_06855"/>
<keyword evidence="2 7" id="KW-0812">Transmembrane</keyword>
<evidence type="ECO:0000259" key="9">
    <source>
        <dbReference type="PROSITE" id="PS50929"/>
    </source>
</evidence>
<dbReference type="InterPro" id="IPR017871">
    <property type="entry name" value="ABC_transporter-like_CS"/>
</dbReference>
<dbReference type="EC" id="3.6.3.-" evidence="10"/>
<dbReference type="NCBIfam" id="NF045513">
    <property type="entry name" value="HepA_fam_ABC"/>
    <property type="match status" value="1"/>
</dbReference>
<organism evidence="10 11">
    <name type="scientific">Phormidesmis priestleyi Ana</name>
    <dbReference type="NCBI Taxonomy" id="1666911"/>
    <lineage>
        <taxon>Bacteria</taxon>
        <taxon>Bacillati</taxon>
        <taxon>Cyanobacteriota</taxon>
        <taxon>Cyanophyceae</taxon>
        <taxon>Leptolyngbyales</taxon>
        <taxon>Leptolyngbyaceae</taxon>
        <taxon>Phormidesmis</taxon>
    </lineage>
</organism>
<gene>
    <name evidence="10" type="primary">msbA</name>
    <name evidence="10" type="ORF">HLUCCA11_06855</name>
</gene>
<dbReference type="SMART" id="SM00382">
    <property type="entry name" value="AAA"/>
    <property type="match status" value="1"/>
</dbReference>
<evidence type="ECO:0000313" key="11">
    <source>
        <dbReference type="Proteomes" id="UP000050465"/>
    </source>
</evidence>
<keyword evidence="10" id="KW-0378">Hydrolase</keyword>
<dbReference type="PANTHER" id="PTHR24221">
    <property type="entry name" value="ATP-BINDING CASSETTE SUB-FAMILY B"/>
    <property type="match status" value="1"/>
</dbReference>
<dbReference type="Gene3D" id="1.20.1560.10">
    <property type="entry name" value="ABC transporter type 1, transmembrane domain"/>
    <property type="match status" value="1"/>
</dbReference>
<evidence type="ECO:0000313" key="10">
    <source>
        <dbReference type="EMBL" id="KPQ36245.1"/>
    </source>
</evidence>
<comment type="subcellular location">
    <subcellularLocation>
        <location evidence="1">Cell membrane</location>
        <topology evidence="1">Multi-pass membrane protein</topology>
    </subcellularLocation>
</comment>
<dbReference type="InterPro" id="IPR027417">
    <property type="entry name" value="P-loop_NTPase"/>
</dbReference>
<reference evidence="10 11" key="1">
    <citation type="submission" date="2015-09" db="EMBL/GenBank/DDBJ databases">
        <title>Identification and resolution of microdiversity through metagenomic sequencing of parallel consortia.</title>
        <authorList>
            <person name="Nelson W.C."/>
            <person name="Romine M.F."/>
            <person name="Lindemann S.R."/>
        </authorList>
    </citation>
    <scope>NUCLEOTIDE SEQUENCE [LARGE SCALE GENOMIC DNA]</scope>
    <source>
        <strain evidence="10">Ana</strain>
    </source>
</reference>
<dbReference type="PANTHER" id="PTHR24221:SF654">
    <property type="entry name" value="ATP-BINDING CASSETTE SUB-FAMILY B MEMBER 6"/>
    <property type="match status" value="1"/>
</dbReference>
<dbReference type="Proteomes" id="UP000050465">
    <property type="component" value="Unassembled WGS sequence"/>
</dbReference>
<keyword evidence="6 7" id="KW-0472">Membrane</keyword>
<dbReference type="PROSITE" id="PS50929">
    <property type="entry name" value="ABC_TM1F"/>
    <property type="match status" value="1"/>
</dbReference>
<evidence type="ECO:0000256" key="2">
    <source>
        <dbReference type="ARBA" id="ARBA00022692"/>
    </source>
</evidence>
<evidence type="ECO:0000259" key="8">
    <source>
        <dbReference type="PROSITE" id="PS50893"/>
    </source>
</evidence>
<dbReference type="PROSITE" id="PS50893">
    <property type="entry name" value="ABC_TRANSPORTER_2"/>
    <property type="match status" value="1"/>
</dbReference>
<comment type="caution">
    <text evidence="10">The sequence shown here is derived from an EMBL/GenBank/DDBJ whole genome shotgun (WGS) entry which is preliminary data.</text>
</comment>
<dbReference type="SUPFAM" id="SSF90123">
    <property type="entry name" value="ABC transporter transmembrane region"/>
    <property type="match status" value="1"/>
</dbReference>
<feature type="transmembrane region" description="Helical" evidence="7">
    <location>
        <begin position="161"/>
        <end position="180"/>
    </location>
</feature>
<feature type="transmembrane region" description="Helical" evidence="7">
    <location>
        <begin position="29"/>
        <end position="56"/>
    </location>
</feature>
<feature type="domain" description="ABC transporter" evidence="8">
    <location>
        <begin position="368"/>
        <end position="602"/>
    </location>
</feature>
<dbReference type="InterPro" id="IPR036640">
    <property type="entry name" value="ABC1_TM_sf"/>
</dbReference>
<dbReference type="InterPro" id="IPR003593">
    <property type="entry name" value="AAA+_ATPase"/>
</dbReference>
<dbReference type="GO" id="GO:0140359">
    <property type="term" value="F:ABC-type transporter activity"/>
    <property type="evidence" value="ECO:0007669"/>
    <property type="project" value="InterPro"/>
</dbReference>
<dbReference type="FunFam" id="3.40.50.300:FF:000218">
    <property type="entry name" value="Multidrug ABC transporter ATP-binding protein"/>
    <property type="match status" value="1"/>
</dbReference>
<sequence>MMILKKLFKSSRLWQDNALILQEVRHFRWVALTAVVASILAAVFEGFGIGFLLGFLQNLVDQSEPFSTGIGWFDLYILGVEKSELNRLYRVSALILLSAGLRAVFNYLSFLYIEISKARLVNQLYKRIFEQLQALSLSYFNQVRAGEIINTLTAEVSQLQMAINAMGFIFAKSALMLVYLAVALTISWQLCVMAILLFSLAAVGLSTLNARVRAASFPVSAARGRFATRATELVNGIRTVQISGSQAFERQRYYRASDDVMQTTVFAVKQIVAIKPLAEVVATAVLVGIIIVGMTLFVARGTLEVAALLTFLFVLFRLVPAIKELNGDFAQISSFKGSIQNIQSLLSTADKPYLINGSLPFPGFKNVLEIVAVDFGYQSDRLILKDVTLTIKKGQTVALVGASGAGKSTLADLIVRLHDPTSGCILLDGIDLRSFDLCSLRNHLAVVSQDTFIFNGTVRENIAYGLSDATEADVTRAAQFANALEFVQALPQGFETNLGDRGVRLSGGQRQRIAIARAVLRDPEILILDEATSALDSVSEQLIQTALKALTVGRTVITIAHRLSTITQADKVVVLEGGQIVEQGSYSELLKQQGELWKYHQLQMAQGVTPGVTPGVAQG</sequence>
<evidence type="ECO:0000256" key="1">
    <source>
        <dbReference type="ARBA" id="ARBA00004651"/>
    </source>
</evidence>
<proteinExistence type="predicted"/>
<feature type="domain" description="ABC transmembrane type-1" evidence="9">
    <location>
        <begin position="49"/>
        <end position="334"/>
    </location>
</feature>
<dbReference type="PROSITE" id="PS00211">
    <property type="entry name" value="ABC_TRANSPORTER_1"/>
    <property type="match status" value="1"/>
</dbReference>
<name>A0A0P7YY95_9CYAN</name>
<dbReference type="Gene3D" id="3.40.50.300">
    <property type="entry name" value="P-loop containing nucleotide triphosphate hydrolases"/>
    <property type="match status" value="1"/>
</dbReference>
<evidence type="ECO:0000256" key="6">
    <source>
        <dbReference type="ARBA" id="ARBA00023136"/>
    </source>
</evidence>
<dbReference type="Pfam" id="PF00005">
    <property type="entry name" value="ABC_tran"/>
    <property type="match status" value="1"/>
</dbReference>
<dbReference type="Pfam" id="PF00664">
    <property type="entry name" value="ABC_membrane"/>
    <property type="match status" value="1"/>
</dbReference>
<dbReference type="InterPro" id="IPR039421">
    <property type="entry name" value="Type_1_exporter"/>
</dbReference>
<evidence type="ECO:0000256" key="3">
    <source>
        <dbReference type="ARBA" id="ARBA00022741"/>
    </source>
</evidence>
<keyword evidence="5 7" id="KW-1133">Transmembrane helix</keyword>
<dbReference type="InterPro" id="IPR011527">
    <property type="entry name" value="ABC1_TM_dom"/>
</dbReference>
<feature type="transmembrane region" description="Helical" evidence="7">
    <location>
        <begin position="277"/>
        <end position="299"/>
    </location>
</feature>
<keyword evidence="3" id="KW-0547">Nucleotide-binding</keyword>
<feature type="transmembrane region" description="Helical" evidence="7">
    <location>
        <begin position="91"/>
        <end position="113"/>
    </location>
</feature>
<dbReference type="GO" id="GO:0016887">
    <property type="term" value="F:ATP hydrolysis activity"/>
    <property type="evidence" value="ECO:0007669"/>
    <property type="project" value="InterPro"/>
</dbReference>
<evidence type="ECO:0000256" key="5">
    <source>
        <dbReference type="ARBA" id="ARBA00022989"/>
    </source>
</evidence>